<feature type="transmembrane region" description="Helical" evidence="2">
    <location>
        <begin position="20"/>
        <end position="38"/>
    </location>
</feature>
<name>A0ABD1Y9H0_9MARC</name>
<keyword evidence="2" id="KW-1133">Transmembrane helix</keyword>
<evidence type="ECO:0000256" key="1">
    <source>
        <dbReference type="SAM" id="MobiDB-lite"/>
    </source>
</evidence>
<organism evidence="3 4">
    <name type="scientific">Riccia fluitans</name>
    <dbReference type="NCBI Taxonomy" id="41844"/>
    <lineage>
        <taxon>Eukaryota</taxon>
        <taxon>Viridiplantae</taxon>
        <taxon>Streptophyta</taxon>
        <taxon>Embryophyta</taxon>
        <taxon>Marchantiophyta</taxon>
        <taxon>Marchantiopsida</taxon>
        <taxon>Marchantiidae</taxon>
        <taxon>Marchantiales</taxon>
        <taxon>Ricciaceae</taxon>
        <taxon>Riccia</taxon>
    </lineage>
</organism>
<protein>
    <recommendedName>
        <fullName evidence="5">CASP-like protein</fullName>
    </recommendedName>
</protein>
<keyword evidence="2" id="KW-0472">Membrane</keyword>
<dbReference type="EMBL" id="JBHFFA010000006">
    <property type="protein sequence ID" value="KAL2623370.1"/>
    <property type="molecule type" value="Genomic_DNA"/>
</dbReference>
<accession>A0ABD1Y9H0</accession>
<evidence type="ECO:0008006" key="5">
    <source>
        <dbReference type="Google" id="ProtNLM"/>
    </source>
</evidence>
<keyword evidence="4" id="KW-1185">Reference proteome</keyword>
<feature type="region of interest" description="Disordered" evidence="1">
    <location>
        <begin position="71"/>
        <end position="93"/>
    </location>
</feature>
<evidence type="ECO:0000256" key="2">
    <source>
        <dbReference type="SAM" id="Phobius"/>
    </source>
</evidence>
<proteinExistence type="predicted"/>
<evidence type="ECO:0000313" key="3">
    <source>
        <dbReference type="EMBL" id="KAL2623370.1"/>
    </source>
</evidence>
<evidence type="ECO:0000313" key="4">
    <source>
        <dbReference type="Proteomes" id="UP001605036"/>
    </source>
</evidence>
<reference evidence="3 4" key="1">
    <citation type="submission" date="2024-09" db="EMBL/GenBank/DDBJ databases">
        <title>Chromosome-scale assembly of Riccia fluitans.</title>
        <authorList>
            <person name="Paukszto L."/>
            <person name="Sawicki J."/>
            <person name="Karawczyk K."/>
            <person name="Piernik-Szablinska J."/>
            <person name="Szczecinska M."/>
            <person name="Mazdziarz M."/>
        </authorList>
    </citation>
    <scope>NUCLEOTIDE SEQUENCE [LARGE SCALE GENOMIC DNA]</scope>
    <source>
        <strain evidence="3">Rf_01</strain>
        <tissue evidence="3">Aerial parts of the thallus</tissue>
    </source>
</reference>
<gene>
    <name evidence="3" type="ORF">R1flu_003575</name>
</gene>
<comment type="caution">
    <text evidence="3">The sequence shown here is derived from an EMBL/GenBank/DDBJ whole genome shotgun (WGS) entry which is preliminary data.</text>
</comment>
<dbReference type="Proteomes" id="UP001605036">
    <property type="component" value="Unassembled WGS sequence"/>
</dbReference>
<keyword evidence="2" id="KW-0812">Transmembrane</keyword>
<sequence length="93" mass="10007">MIDQCSIDPEAAVRKMTGSLLKRVVLATATFLALVFISRRPEIDSALKTALEGSFILLVDFAPLNVAHSTSSFSIRDVPSRAESLAPPPPPDQ</sequence>
<dbReference type="AlphaFoldDB" id="A0ABD1Y9H0"/>